<protein>
    <recommendedName>
        <fullName evidence="3">SWIM-type domain-containing protein</fullName>
    </recommendedName>
</protein>
<keyword evidence="2" id="KW-1185">Reference proteome</keyword>
<gene>
    <name evidence="1" type="ORF">ILUMI_16055</name>
</gene>
<dbReference type="AlphaFoldDB" id="A0A8K0CSZ9"/>
<proteinExistence type="predicted"/>
<dbReference type="OrthoDB" id="6773951at2759"/>
<name>A0A8K0CSZ9_IGNLU</name>
<organism evidence="1 2">
    <name type="scientific">Ignelater luminosus</name>
    <name type="common">Cucubano</name>
    <name type="synonym">Pyrophorus luminosus</name>
    <dbReference type="NCBI Taxonomy" id="2038154"/>
    <lineage>
        <taxon>Eukaryota</taxon>
        <taxon>Metazoa</taxon>
        <taxon>Ecdysozoa</taxon>
        <taxon>Arthropoda</taxon>
        <taxon>Hexapoda</taxon>
        <taxon>Insecta</taxon>
        <taxon>Pterygota</taxon>
        <taxon>Neoptera</taxon>
        <taxon>Endopterygota</taxon>
        <taxon>Coleoptera</taxon>
        <taxon>Polyphaga</taxon>
        <taxon>Elateriformia</taxon>
        <taxon>Elateroidea</taxon>
        <taxon>Elateridae</taxon>
        <taxon>Agrypninae</taxon>
        <taxon>Pyrophorini</taxon>
        <taxon>Ignelater</taxon>
    </lineage>
</organism>
<reference evidence="1" key="1">
    <citation type="submission" date="2019-08" db="EMBL/GenBank/DDBJ databases">
        <title>The genome of the North American firefly Photinus pyralis.</title>
        <authorList>
            <consortium name="Photinus pyralis genome working group"/>
            <person name="Fallon T.R."/>
            <person name="Sander Lower S.E."/>
            <person name="Weng J.-K."/>
        </authorList>
    </citation>
    <scope>NUCLEOTIDE SEQUENCE</scope>
    <source>
        <strain evidence="1">TRF0915ILg1</strain>
        <tissue evidence="1">Whole body</tissue>
    </source>
</reference>
<sequence>MPIITLCDILAYVGVGQRPLIKDEAVLNAGHVIMCGIYNNNSKEVEVRALCQQTSSLKGPPHSIKIILTFHGTATTPKMWSCSYSCKAGAGGKCKHIVASLLFINRNELEQISCSDVEQVCGKRKHLQTYGDTKALQEFCHVKKTRLINNQIDKNVIGNAVQELLKCKSLIHCNLYSFKKICASKTDLEDAQYKLPINDDASVMKEALKLSFRYPIQVEFPEIQLLYNEMQYFNENIKTNLNVVLDLAVATIDQQGELWKFARQSRITGSRCYSLYTYCNNKHPD</sequence>
<evidence type="ECO:0000313" key="1">
    <source>
        <dbReference type="EMBL" id="KAF2890118.1"/>
    </source>
</evidence>
<evidence type="ECO:0000313" key="2">
    <source>
        <dbReference type="Proteomes" id="UP000801492"/>
    </source>
</evidence>
<dbReference type="Proteomes" id="UP000801492">
    <property type="component" value="Unassembled WGS sequence"/>
</dbReference>
<evidence type="ECO:0008006" key="3">
    <source>
        <dbReference type="Google" id="ProtNLM"/>
    </source>
</evidence>
<dbReference type="EMBL" id="VTPC01058040">
    <property type="protein sequence ID" value="KAF2890118.1"/>
    <property type="molecule type" value="Genomic_DNA"/>
</dbReference>
<accession>A0A8K0CSZ9</accession>
<comment type="caution">
    <text evidence="1">The sequence shown here is derived from an EMBL/GenBank/DDBJ whole genome shotgun (WGS) entry which is preliminary data.</text>
</comment>